<comment type="caution">
    <text evidence="2">The sequence shown here is derived from an EMBL/GenBank/DDBJ whole genome shotgun (WGS) entry which is preliminary data.</text>
</comment>
<keyword evidence="3" id="KW-1185">Reference proteome</keyword>
<protein>
    <submittedName>
        <fullName evidence="2">Uncharacterized protein</fullName>
    </submittedName>
</protein>
<evidence type="ECO:0000313" key="2">
    <source>
        <dbReference type="EMBL" id="MBA0751932.1"/>
    </source>
</evidence>
<sequence length="248" mass="27776">MAGYGGYTYSSSHTGASPRSYSGSKTINSTDQVADRWRKPIMSYTTNGNTDQYYVTNTEITIQQSCVYKYTQSSPINVVGSHLLAAKTCSFFGFADGLLLEAKTMLLGVQWLLQDPDRLPATRINLTRRLSVRQTMRGQRGELADLPCKESLHEPREGRGLSSHILKELVEGRLHVEMAHPNENFPFNLPSGQARASGQEPWHPAQTILNEEQCEKVEFEGHKTDDCFTLKDAIEEAMQNGELVEFVN</sequence>
<dbReference type="AlphaFoldDB" id="A0A7J9CU11"/>
<proteinExistence type="predicted"/>
<accession>A0A7J9CU11</accession>
<reference evidence="2 3" key="1">
    <citation type="journal article" date="2019" name="Genome Biol. Evol.">
        <title>Insights into the evolution of the New World diploid cottons (Gossypium, subgenus Houzingenia) based on genome sequencing.</title>
        <authorList>
            <person name="Grover C.E."/>
            <person name="Arick M.A. 2nd"/>
            <person name="Thrash A."/>
            <person name="Conover J.L."/>
            <person name="Sanders W.S."/>
            <person name="Peterson D.G."/>
            <person name="Frelichowski J.E."/>
            <person name="Scheffler J.A."/>
            <person name="Scheffler B.E."/>
            <person name="Wendel J.F."/>
        </authorList>
    </citation>
    <scope>NUCLEOTIDE SEQUENCE [LARGE SCALE GENOMIC DNA]</scope>
    <source>
        <strain evidence="2">5</strain>
        <tissue evidence="2">Leaf</tissue>
    </source>
</reference>
<feature type="compositionally biased region" description="Polar residues" evidence="1">
    <location>
        <begin position="8"/>
        <end position="27"/>
    </location>
</feature>
<dbReference type="OrthoDB" id="937740at2759"/>
<name>A0A7J9CU11_GOSGO</name>
<dbReference type="EMBL" id="JABEZY010000013">
    <property type="protein sequence ID" value="MBA0751932.1"/>
    <property type="molecule type" value="Genomic_DNA"/>
</dbReference>
<feature type="region of interest" description="Disordered" evidence="1">
    <location>
        <begin position="1"/>
        <end position="27"/>
    </location>
</feature>
<gene>
    <name evidence="2" type="ORF">Gogos_000820</name>
</gene>
<dbReference type="Proteomes" id="UP000593579">
    <property type="component" value="Unassembled WGS sequence"/>
</dbReference>
<evidence type="ECO:0000256" key="1">
    <source>
        <dbReference type="SAM" id="MobiDB-lite"/>
    </source>
</evidence>
<organism evidence="2 3">
    <name type="scientific">Gossypium gossypioides</name>
    <name type="common">Mexican cotton</name>
    <name type="synonym">Selera gossypioides</name>
    <dbReference type="NCBI Taxonomy" id="34282"/>
    <lineage>
        <taxon>Eukaryota</taxon>
        <taxon>Viridiplantae</taxon>
        <taxon>Streptophyta</taxon>
        <taxon>Embryophyta</taxon>
        <taxon>Tracheophyta</taxon>
        <taxon>Spermatophyta</taxon>
        <taxon>Magnoliopsida</taxon>
        <taxon>eudicotyledons</taxon>
        <taxon>Gunneridae</taxon>
        <taxon>Pentapetalae</taxon>
        <taxon>rosids</taxon>
        <taxon>malvids</taxon>
        <taxon>Malvales</taxon>
        <taxon>Malvaceae</taxon>
        <taxon>Malvoideae</taxon>
        <taxon>Gossypium</taxon>
    </lineage>
</organism>
<evidence type="ECO:0000313" key="3">
    <source>
        <dbReference type="Proteomes" id="UP000593579"/>
    </source>
</evidence>